<evidence type="ECO:0000313" key="3">
    <source>
        <dbReference type="Proteomes" id="UP000008793"/>
    </source>
</evidence>
<name>D8MK73_ERWBE</name>
<dbReference type="HOGENOM" id="CLU_190629_0_0_6"/>
<dbReference type="RefSeq" id="WP_013200038.1">
    <property type="nucleotide sequence ID" value="NC_014305.1"/>
</dbReference>
<dbReference type="SUPFAM" id="SSF68989">
    <property type="entry name" value="Hemolysin expression modulating protein HHA"/>
    <property type="match status" value="1"/>
</dbReference>
<dbReference type="AlphaFoldDB" id="D8MK73"/>
<dbReference type="InterPro" id="IPR036666">
    <property type="entry name" value="HHA_sf"/>
</dbReference>
<dbReference type="EMBL" id="FP236830">
    <property type="protein sequence ID" value="CAX53671.1"/>
    <property type="molecule type" value="Genomic_DNA"/>
</dbReference>
<keyword evidence="2" id="KW-0614">Plasmid</keyword>
<organism evidence="3">
    <name type="scientific">Erwinia billingiae (strain Eb661)</name>
    <dbReference type="NCBI Taxonomy" id="634500"/>
    <lineage>
        <taxon>Bacteria</taxon>
        <taxon>Pseudomonadati</taxon>
        <taxon>Pseudomonadota</taxon>
        <taxon>Gammaproteobacteria</taxon>
        <taxon>Enterobacterales</taxon>
        <taxon>Erwiniaceae</taxon>
        <taxon>Erwinia</taxon>
    </lineage>
</organism>
<dbReference type="Gene3D" id="1.20.1280.40">
    <property type="entry name" value="HHA"/>
    <property type="match status" value="1"/>
</dbReference>
<dbReference type="Pfam" id="PF05321">
    <property type="entry name" value="HHA"/>
    <property type="match status" value="1"/>
</dbReference>
<dbReference type="KEGG" id="ebi:EbC_pEb17202180"/>
<dbReference type="Proteomes" id="UP000008793">
    <property type="component" value="Plasmid pEB170"/>
</dbReference>
<dbReference type="NCBIfam" id="NF008191">
    <property type="entry name" value="PRK10945.1"/>
    <property type="match status" value="1"/>
</dbReference>
<comment type="similarity">
    <text evidence="1">Belongs to the Hha/YmoA/Cnu family.</text>
</comment>
<keyword evidence="3" id="KW-1185">Reference proteome</keyword>
<accession>D8MK73</accession>
<dbReference type="GeneID" id="90509959"/>
<proteinExistence type="inferred from homology"/>
<evidence type="ECO:0000256" key="1">
    <source>
        <dbReference type="ARBA" id="ARBA00010526"/>
    </source>
</evidence>
<protein>
    <submittedName>
        <fullName evidence="2">Hemolysin expression-modulating protein</fullName>
    </submittedName>
</protein>
<reference evidence="2 3" key="1">
    <citation type="journal article" date="2010" name="BMC Genomics">
        <title>Genome comparison of the epiphytic bacteria Erwinia billingiae and E. tasmaniensis with the pear pathogen E. pyrifoliae.</title>
        <authorList>
            <person name="Kube M."/>
            <person name="Migdoll A.M."/>
            <person name="Gehring I."/>
            <person name="Heitmann K."/>
            <person name="Mayer Y."/>
            <person name="Kuhl H."/>
            <person name="Knaust F."/>
            <person name="Geider K."/>
            <person name="Reinhardt R."/>
        </authorList>
    </citation>
    <scope>NUCLEOTIDE SEQUENCE [LARGE SCALE GENOMIC DNA]</scope>
    <source>
        <strain evidence="2 3">Eb661</strain>
        <plasmid evidence="2">pEB170</plasmid>
    </source>
</reference>
<dbReference type="InterPro" id="IPR007985">
    <property type="entry name" value="Hemolysn_expr_modulating_HHA"/>
</dbReference>
<gene>
    <name evidence="2" type="ordered locus">EbC_pEb17202180</name>
</gene>
<sequence>MTREEWLYRLRRCTSPDTLEKVAEHQNYTLTGDELYRFNAAADHRRAELVSGRLYDKIPKSLWRHVR</sequence>
<evidence type="ECO:0000313" key="2">
    <source>
        <dbReference type="EMBL" id="CAX53671.1"/>
    </source>
</evidence>
<geneLocation type="plasmid" evidence="2 3">
    <name>pEB170</name>
</geneLocation>